<dbReference type="RefSeq" id="XP_001876470.1">
    <property type="nucleotide sequence ID" value="XM_001876435.1"/>
</dbReference>
<proteinExistence type="predicted"/>
<reference evidence="2 3" key="1">
    <citation type="journal article" date="2008" name="Nature">
        <title>The genome of Laccaria bicolor provides insights into mycorrhizal symbiosis.</title>
        <authorList>
            <person name="Martin F."/>
            <person name="Aerts A."/>
            <person name="Ahren D."/>
            <person name="Brun A."/>
            <person name="Danchin E.G.J."/>
            <person name="Duchaussoy F."/>
            <person name="Gibon J."/>
            <person name="Kohler A."/>
            <person name="Lindquist E."/>
            <person name="Pereda V."/>
            <person name="Salamov A."/>
            <person name="Shapiro H.J."/>
            <person name="Wuyts J."/>
            <person name="Blaudez D."/>
            <person name="Buee M."/>
            <person name="Brokstein P."/>
            <person name="Canbaeck B."/>
            <person name="Cohen D."/>
            <person name="Courty P.E."/>
            <person name="Coutinho P.M."/>
            <person name="Delaruelle C."/>
            <person name="Detter J.C."/>
            <person name="Deveau A."/>
            <person name="DiFazio S."/>
            <person name="Duplessis S."/>
            <person name="Fraissinet-Tachet L."/>
            <person name="Lucic E."/>
            <person name="Frey-Klett P."/>
            <person name="Fourrey C."/>
            <person name="Feussner I."/>
            <person name="Gay G."/>
            <person name="Grimwood J."/>
            <person name="Hoegger P.J."/>
            <person name="Jain P."/>
            <person name="Kilaru S."/>
            <person name="Labbe J."/>
            <person name="Lin Y.C."/>
            <person name="Legue V."/>
            <person name="Le Tacon F."/>
            <person name="Marmeisse R."/>
            <person name="Melayah D."/>
            <person name="Montanini B."/>
            <person name="Muratet M."/>
            <person name="Nehls U."/>
            <person name="Niculita-Hirzel H."/>
            <person name="Oudot-Le Secq M.P."/>
            <person name="Peter M."/>
            <person name="Quesneville H."/>
            <person name="Rajashekar B."/>
            <person name="Reich M."/>
            <person name="Rouhier N."/>
            <person name="Schmutz J."/>
            <person name="Yin T."/>
            <person name="Chalot M."/>
            <person name="Henrissat B."/>
            <person name="Kuees U."/>
            <person name="Lucas S."/>
            <person name="Van de Peer Y."/>
            <person name="Podila G.K."/>
            <person name="Polle A."/>
            <person name="Pukkila P.J."/>
            <person name="Richardson P.M."/>
            <person name="Rouze P."/>
            <person name="Sanders I.R."/>
            <person name="Stajich J.E."/>
            <person name="Tunlid A."/>
            <person name="Tuskan G."/>
            <person name="Grigoriev I.V."/>
        </authorList>
    </citation>
    <scope>NUCLEOTIDE SEQUENCE [LARGE SCALE GENOMIC DNA]</scope>
    <source>
        <strain evidence="3">S238N-H82 / ATCC MYA-4686</strain>
    </source>
</reference>
<feature type="region of interest" description="Disordered" evidence="1">
    <location>
        <begin position="1"/>
        <end position="134"/>
    </location>
</feature>
<name>B0CZS9_LACBS</name>
<dbReference type="InParanoid" id="B0CZS9"/>
<gene>
    <name evidence="2" type="ORF">LACBIDRAFT_323305</name>
</gene>
<dbReference type="GeneID" id="6072398"/>
<dbReference type="Proteomes" id="UP000001194">
    <property type="component" value="Unassembled WGS sequence"/>
</dbReference>
<dbReference type="AlphaFoldDB" id="B0CZS9"/>
<feature type="compositionally biased region" description="Low complexity" evidence="1">
    <location>
        <begin position="1"/>
        <end position="16"/>
    </location>
</feature>
<evidence type="ECO:0000256" key="1">
    <source>
        <dbReference type="SAM" id="MobiDB-lite"/>
    </source>
</evidence>
<feature type="compositionally biased region" description="Polar residues" evidence="1">
    <location>
        <begin position="53"/>
        <end position="62"/>
    </location>
</feature>
<keyword evidence="3" id="KW-1185">Reference proteome</keyword>
<evidence type="ECO:0000313" key="3">
    <source>
        <dbReference type="Proteomes" id="UP000001194"/>
    </source>
</evidence>
<sequence length="134" mass="14919">MGDKSTSPAPSTAQPPGNQTITPTDDQQDFGHHKDRSPMKQDNVTRERRCNDNTETGQPHQNTLDKRLDNVVTTQDKNDATMTQDKKDATMTQDDNNVTTNQDDDHMAIRPSRRMVGFTRSSMRRGEGVSSATG</sequence>
<protein>
    <submittedName>
        <fullName evidence="2">Predicted protein</fullName>
    </submittedName>
</protein>
<dbReference type="KEGG" id="lbc:LACBIDRAFT_323305"/>
<organism evidence="3">
    <name type="scientific">Laccaria bicolor (strain S238N-H82 / ATCC MYA-4686)</name>
    <name type="common">Bicoloured deceiver</name>
    <name type="synonym">Laccaria laccata var. bicolor</name>
    <dbReference type="NCBI Taxonomy" id="486041"/>
    <lineage>
        <taxon>Eukaryota</taxon>
        <taxon>Fungi</taxon>
        <taxon>Dikarya</taxon>
        <taxon>Basidiomycota</taxon>
        <taxon>Agaricomycotina</taxon>
        <taxon>Agaricomycetes</taxon>
        <taxon>Agaricomycetidae</taxon>
        <taxon>Agaricales</taxon>
        <taxon>Agaricineae</taxon>
        <taxon>Hydnangiaceae</taxon>
        <taxon>Laccaria</taxon>
    </lineage>
</organism>
<accession>B0CZS9</accession>
<dbReference type="HOGENOM" id="CLU_1896583_0_0_1"/>
<feature type="compositionally biased region" description="Basic and acidic residues" evidence="1">
    <location>
        <begin position="29"/>
        <end position="52"/>
    </location>
</feature>
<evidence type="ECO:0000313" key="2">
    <source>
        <dbReference type="EMBL" id="EDR12206.1"/>
    </source>
</evidence>
<feature type="compositionally biased region" description="Low complexity" evidence="1">
    <location>
        <begin position="92"/>
        <end position="101"/>
    </location>
</feature>
<dbReference type="EMBL" id="DS547094">
    <property type="protein sequence ID" value="EDR12206.1"/>
    <property type="molecule type" value="Genomic_DNA"/>
</dbReference>
<feature type="compositionally biased region" description="Basic and acidic residues" evidence="1">
    <location>
        <begin position="76"/>
        <end position="89"/>
    </location>
</feature>